<dbReference type="InterPro" id="IPR048711">
    <property type="entry name" value="WHD_Rv2258c"/>
</dbReference>
<dbReference type="CDD" id="cd02440">
    <property type="entry name" value="AdoMet_MTases"/>
    <property type="match status" value="1"/>
</dbReference>
<dbReference type="InterPro" id="IPR029063">
    <property type="entry name" value="SAM-dependent_MTases_sf"/>
</dbReference>
<dbReference type="SUPFAM" id="SSF53335">
    <property type="entry name" value="S-adenosyl-L-methionine-dependent methyltransferases"/>
    <property type="match status" value="1"/>
</dbReference>
<dbReference type="Pfam" id="PF21320">
    <property type="entry name" value="WHD_Rv2258c"/>
    <property type="match status" value="1"/>
</dbReference>
<evidence type="ECO:0000313" key="4">
    <source>
        <dbReference type="Proteomes" id="UP000613030"/>
    </source>
</evidence>
<dbReference type="Proteomes" id="UP000613030">
    <property type="component" value="Unassembled WGS sequence"/>
</dbReference>
<gene>
    <name evidence="3" type="ORF">JI741_05245</name>
</gene>
<dbReference type="InterPro" id="IPR053173">
    <property type="entry name" value="SAM-binding_MTase"/>
</dbReference>
<dbReference type="InterPro" id="IPR036390">
    <property type="entry name" value="WH_DNA-bd_sf"/>
</dbReference>
<keyword evidence="3" id="KW-0489">Methyltransferase</keyword>
<keyword evidence="4" id="KW-1185">Reference proteome</keyword>
<name>A0ABS1KMF2_9BACT</name>
<dbReference type="PANTHER" id="PTHR45128:SF2">
    <property type="entry name" value="METHYLTRANSFERASE DOMAIN-CONTAINING PROTEIN"/>
    <property type="match status" value="1"/>
</dbReference>
<dbReference type="GO" id="GO:0016757">
    <property type="term" value="F:glycosyltransferase activity"/>
    <property type="evidence" value="ECO:0007669"/>
    <property type="project" value="UniProtKB-KW"/>
</dbReference>
<protein>
    <submittedName>
        <fullName evidence="3">Class I SAM-dependent methyltransferase</fullName>
    </submittedName>
</protein>
<comment type="caution">
    <text evidence="3">The sequence shown here is derived from an EMBL/GenBank/DDBJ whole genome shotgun (WGS) entry which is preliminary data.</text>
</comment>
<dbReference type="SUPFAM" id="SSF46785">
    <property type="entry name" value="Winged helix' DNA-binding domain"/>
    <property type="match status" value="1"/>
</dbReference>
<evidence type="ECO:0000313" key="3">
    <source>
        <dbReference type="EMBL" id="MBL0740611.1"/>
    </source>
</evidence>
<proteinExistence type="predicted"/>
<sequence>MSVLATEKKAIDSQKVEQFAGQFILDLSANYSGVMTFLGLELGLYEAMRGAGPLTPGQLAVKTKTFERYVREWLNNQAAGGYVAYDPGTKTYALPEEHALVLLEKDSPVLLGPAYFIVSSLWKDKTKLIDAFKSGIGIGWHEHHHDLFHGIEAVYRTGYLANLNTAWIPSLAGMEEKLRRGGRVADVGCGHGASTILMAEKFVNSEFYGFDYHQQSIDVARQRATERGLTNVFFKKVDAEAYEQGNFDLICFFDCLHDLGDPGFALRHARTKLAPSGSLLIVEPNASDNVEENFNPIGRMFYAASTALCVPHAHAEGGDYCLGAQAGPSAIKEIAEDAGFSVFRIAQQTPVNLIYEAKV</sequence>
<dbReference type="GO" id="GO:0032259">
    <property type="term" value="P:methylation"/>
    <property type="evidence" value="ECO:0007669"/>
    <property type="project" value="UniProtKB-KW"/>
</dbReference>
<keyword evidence="3" id="KW-0808">Transferase</keyword>
<reference evidence="3 4" key="1">
    <citation type="submission" date="2021-01" db="EMBL/GenBank/DDBJ databases">
        <title>Chryseolinea sp. Jin1 Genome sequencing and assembly.</title>
        <authorList>
            <person name="Kim I."/>
        </authorList>
    </citation>
    <scope>NUCLEOTIDE SEQUENCE [LARGE SCALE GENOMIC DNA]</scope>
    <source>
        <strain evidence="3 4">Jin1</strain>
    </source>
</reference>
<accession>A0ABS1KMF2</accession>
<keyword evidence="3" id="KW-0328">Glycosyltransferase</keyword>
<dbReference type="GO" id="GO:0008168">
    <property type="term" value="F:methyltransferase activity"/>
    <property type="evidence" value="ECO:0007669"/>
    <property type="project" value="UniProtKB-KW"/>
</dbReference>
<dbReference type="EMBL" id="JAERRB010000001">
    <property type="protein sequence ID" value="MBL0740611.1"/>
    <property type="molecule type" value="Genomic_DNA"/>
</dbReference>
<evidence type="ECO:0000259" key="2">
    <source>
        <dbReference type="Pfam" id="PF21320"/>
    </source>
</evidence>
<organism evidence="3 4">
    <name type="scientific">Chryseolinea lacunae</name>
    <dbReference type="NCBI Taxonomy" id="2801331"/>
    <lineage>
        <taxon>Bacteria</taxon>
        <taxon>Pseudomonadati</taxon>
        <taxon>Bacteroidota</taxon>
        <taxon>Cytophagia</taxon>
        <taxon>Cytophagales</taxon>
        <taxon>Fulvivirgaceae</taxon>
        <taxon>Chryseolinea</taxon>
    </lineage>
</organism>
<dbReference type="Pfam" id="PF13847">
    <property type="entry name" value="Methyltransf_31"/>
    <property type="match status" value="1"/>
</dbReference>
<evidence type="ECO:0000259" key="1">
    <source>
        <dbReference type="Pfam" id="PF13847"/>
    </source>
</evidence>
<dbReference type="PANTHER" id="PTHR45128">
    <property type="entry name" value="METHYLTRANSFERASE TYPE 11"/>
    <property type="match status" value="1"/>
</dbReference>
<feature type="domain" description="S-adenosylmethionine-dependent methyltransferase Rv2258c-like winged HTH" evidence="2">
    <location>
        <begin position="33"/>
        <end position="102"/>
    </location>
</feature>
<dbReference type="RefSeq" id="WP_202007937.1">
    <property type="nucleotide sequence ID" value="NZ_JAERRB010000001.1"/>
</dbReference>
<dbReference type="InterPro" id="IPR025714">
    <property type="entry name" value="Methyltranfer_dom"/>
</dbReference>
<dbReference type="Gene3D" id="3.40.50.150">
    <property type="entry name" value="Vaccinia Virus protein VP39"/>
    <property type="match status" value="1"/>
</dbReference>
<feature type="domain" description="Methyltransferase" evidence="1">
    <location>
        <begin position="180"/>
        <end position="306"/>
    </location>
</feature>